<sequence length="329" mass="37560">MFKIKSLLLVSLLLYSTAHFGQFTDVINSNRPGESMAAFSVGKTVIQAELGMYGFKEKHELLDYEANGFGNNLDFRYGAILEQLEFIVNLQYQFENYSAPLLNGNQSGLKKTIIGAKFLVYDPIKKYIEKPNLYSWKANHKFSYRQFIPAIGVYAGLNINLSDNIFIRPQIPNDPNISPRFMVLTQNQFGKFVLCTNIILDKFYSEKQSIDYVVTLTRGFNSRWSGFLENQGFNGKYYSDAIFRTGAAFLVKQNVQIDASIGANYKDTPSILAGGVGLSWRFDKNYSEVLYRIPKEKDKKKSKADKKKDKKKAKDKKRLDEIESTPLQP</sequence>
<gene>
    <name evidence="3" type="ORF">ACFQ0S_09900</name>
</gene>
<dbReference type="InterPro" id="IPR025737">
    <property type="entry name" value="FApF"/>
</dbReference>
<keyword evidence="4" id="KW-1185">Reference proteome</keyword>
<evidence type="ECO:0000256" key="1">
    <source>
        <dbReference type="SAM" id="MobiDB-lite"/>
    </source>
</evidence>
<evidence type="ECO:0000313" key="3">
    <source>
        <dbReference type="EMBL" id="MFD0984786.1"/>
    </source>
</evidence>
<feature type="region of interest" description="Disordered" evidence="1">
    <location>
        <begin position="296"/>
        <end position="329"/>
    </location>
</feature>
<feature type="signal peptide" evidence="2">
    <location>
        <begin position="1"/>
        <end position="20"/>
    </location>
</feature>
<comment type="caution">
    <text evidence="3">The sequence shown here is derived from an EMBL/GenBank/DDBJ whole genome shotgun (WGS) entry which is preliminary data.</text>
</comment>
<feature type="compositionally biased region" description="Basic residues" evidence="1">
    <location>
        <begin position="300"/>
        <end position="316"/>
    </location>
</feature>
<dbReference type="RefSeq" id="WP_379757007.1">
    <property type="nucleotide sequence ID" value="NZ_JBHSYB010000026.1"/>
</dbReference>
<reference evidence="4" key="1">
    <citation type="journal article" date="2019" name="Int. J. Syst. Evol. Microbiol.">
        <title>The Global Catalogue of Microorganisms (GCM) 10K type strain sequencing project: providing services to taxonomists for standard genome sequencing and annotation.</title>
        <authorList>
            <consortium name="The Broad Institute Genomics Platform"/>
            <consortium name="The Broad Institute Genome Sequencing Center for Infectious Disease"/>
            <person name="Wu L."/>
            <person name="Ma J."/>
        </authorList>
    </citation>
    <scope>NUCLEOTIDE SEQUENCE [LARGE SCALE GENOMIC DNA]</scope>
    <source>
        <strain evidence="4">CECT 7649</strain>
    </source>
</reference>
<name>A0ABW3J4X3_9FLAO</name>
<dbReference type="EMBL" id="JBHTIZ010000025">
    <property type="protein sequence ID" value="MFD0984786.1"/>
    <property type="molecule type" value="Genomic_DNA"/>
</dbReference>
<evidence type="ECO:0000256" key="2">
    <source>
        <dbReference type="SAM" id="SignalP"/>
    </source>
</evidence>
<protein>
    <submittedName>
        <fullName evidence="3">Transporter</fullName>
    </submittedName>
</protein>
<proteinExistence type="predicted"/>
<accession>A0ABW3J4X3</accession>
<evidence type="ECO:0000313" key="4">
    <source>
        <dbReference type="Proteomes" id="UP001597051"/>
    </source>
</evidence>
<dbReference type="Pfam" id="PF13557">
    <property type="entry name" value="Phenol_MetA_deg"/>
    <property type="match status" value="1"/>
</dbReference>
<dbReference type="Proteomes" id="UP001597051">
    <property type="component" value="Unassembled WGS sequence"/>
</dbReference>
<organism evidence="3 4">
    <name type="scientific">Flavobacterium myungsuense</name>
    <dbReference type="NCBI Taxonomy" id="651823"/>
    <lineage>
        <taxon>Bacteria</taxon>
        <taxon>Pseudomonadati</taxon>
        <taxon>Bacteroidota</taxon>
        <taxon>Flavobacteriia</taxon>
        <taxon>Flavobacteriales</taxon>
        <taxon>Flavobacteriaceae</taxon>
        <taxon>Flavobacterium</taxon>
    </lineage>
</organism>
<keyword evidence="2" id="KW-0732">Signal</keyword>
<feature type="chain" id="PRO_5047344131" evidence="2">
    <location>
        <begin position="21"/>
        <end position="329"/>
    </location>
</feature>